<feature type="domain" description="SpoVT-AbrB" evidence="3">
    <location>
        <begin position="1"/>
        <end position="46"/>
    </location>
</feature>
<dbReference type="GO" id="GO:0003677">
    <property type="term" value="F:DNA binding"/>
    <property type="evidence" value="ECO:0007669"/>
    <property type="project" value="UniProtKB-KW"/>
</dbReference>
<dbReference type="Gene3D" id="2.10.260.10">
    <property type="match status" value="1"/>
</dbReference>
<feature type="compositionally biased region" description="Basic and acidic residues" evidence="2">
    <location>
        <begin position="64"/>
        <end position="79"/>
    </location>
</feature>
<dbReference type="InterPro" id="IPR037914">
    <property type="entry name" value="SpoVT-AbrB_sf"/>
</dbReference>
<dbReference type="EMBL" id="JAVRHT010000019">
    <property type="protein sequence ID" value="MDT0631972.1"/>
    <property type="molecule type" value="Genomic_DNA"/>
</dbReference>
<keyword evidence="5" id="KW-1185">Reference proteome</keyword>
<accession>A0ABU3BRQ0</accession>
<dbReference type="Proteomes" id="UP001267426">
    <property type="component" value="Unassembled WGS sequence"/>
</dbReference>
<dbReference type="RefSeq" id="WP_311663452.1">
    <property type="nucleotide sequence ID" value="NZ_JAVRHT010000019.1"/>
</dbReference>
<name>A0ABU3BRQ0_9BACT</name>
<evidence type="ECO:0000313" key="5">
    <source>
        <dbReference type="Proteomes" id="UP001267426"/>
    </source>
</evidence>
<evidence type="ECO:0000313" key="4">
    <source>
        <dbReference type="EMBL" id="MDT0631972.1"/>
    </source>
</evidence>
<dbReference type="Pfam" id="PF04014">
    <property type="entry name" value="MazE_antitoxin"/>
    <property type="match status" value="1"/>
</dbReference>
<evidence type="ECO:0000256" key="1">
    <source>
        <dbReference type="PROSITE-ProRule" id="PRU01076"/>
    </source>
</evidence>
<dbReference type="PROSITE" id="PS51740">
    <property type="entry name" value="SPOVT_ABRB"/>
    <property type="match status" value="1"/>
</dbReference>
<dbReference type="SMART" id="SM00966">
    <property type="entry name" value="SpoVT_AbrB"/>
    <property type="match status" value="1"/>
</dbReference>
<organism evidence="4 5">
    <name type="scientific">Rubrivirga litoralis</name>
    <dbReference type="NCBI Taxonomy" id="3075598"/>
    <lineage>
        <taxon>Bacteria</taxon>
        <taxon>Pseudomonadati</taxon>
        <taxon>Rhodothermota</taxon>
        <taxon>Rhodothermia</taxon>
        <taxon>Rhodothermales</taxon>
        <taxon>Rubricoccaceae</taxon>
        <taxon>Rubrivirga</taxon>
    </lineage>
</organism>
<proteinExistence type="predicted"/>
<evidence type="ECO:0000259" key="3">
    <source>
        <dbReference type="PROSITE" id="PS51740"/>
    </source>
</evidence>
<keyword evidence="1 4" id="KW-0238">DNA-binding</keyword>
<feature type="region of interest" description="Disordered" evidence="2">
    <location>
        <begin position="52"/>
        <end position="94"/>
    </location>
</feature>
<evidence type="ECO:0000256" key="2">
    <source>
        <dbReference type="SAM" id="MobiDB-lite"/>
    </source>
</evidence>
<dbReference type="InterPro" id="IPR007159">
    <property type="entry name" value="SpoVT-AbrB_dom"/>
</dbReference>
<dbReference type="NCBIfam" id="TIGR01439">
    <property type="entry name" value="lp_hng_hel_AbrB"/>
    <property type="match status" value="1"/>
</dbReference>
<sequence>MPSTRIGRRGQITVPKAVRQSMGLAVGDHVAFVERGGDVVLRPVRQSLRDLRGSVPVDGPQDFDAVRDAARRARSERLTQDVGSANTGDETDAD</sequence>
<reference evidence="4 5" key="1">
    <citation type="submission" date="2023-09" db="EMBL/GenBank/DDBJ databases">
        <authorList>
            <person name="Rey-Velasco X."/>
        </authorList>
    </citation>
    <scope>NUCLEOTIDE SEQUENCE [LARGE SCALE GENOMIC DNA]</scope>
    <source>
        <strain evidence="4 5">F394</strain>
    </source>
</reference>
<gene>
    <name evidence="4" type="ORF">RM540_09460</name>
</gene>
<protein>
    <submittedName>
        <fullName evidence="4">AbrB/MazE/SpoVT family DNA-binding domain-containing protein</fullName>
    </submittedName>
</protein>
<dbReference type="SUPFAM" id="SSF89447">
    <property type="entry name" value="AbrB/MazE/MraZ-like"/>
    <property type="match status" value="1"/>
</dbReference>
<comment type="caution">
    <text evidence="4">The sequence shown here is derived from an EMBL/GenBank/DDBJ whole genome shotgun (WGS) entry which is preliminary data.</text>
</comment>